<dbReference type="AlphaFoldDB" id="A0A9D1WER8"/>
<dbReference type="InterPro" id="IPR008920">
    <property type="entry name" value="TF_FadR/GntR_C"/>
</dbReference>
<dbReference type="InterPro" id="IPR036390">
    <property type="entry name" value="WH_DNA-bd_sf"/>
</dbReference>
<dbReference type="PRINTS" id="PR00035">
    <property type="entry name" value="HTHGNTR"/>
</dbReference>
<protein>
    <submittedName>
        <fullName evidence="5">GntR family transcriptional regulator</fullName>
    </submittedName>
</protein>
<dbReference type="SMART" id="SM00345">
    <property type="entry name" value="HTH_GNTR"/>
    <property type="match status" value="1"/>
</dbReference>
<dbReference type="GO" id="GO:0003677">
    <property type="term" value="F:DNA binding"/>
    <property type="evidence" value="ECO:0007669"/>
    <property type="project" value="UniProtKB-KW"/>
</dbReference>
<keyword evidence="2" id="KW-0238">DNA-binding</keyword>
<evidence type="ECO:0000313" key="6">
    <source>
        <dbReference type="Proteomes" id="UP000886829"/>
    </source>
</evidence>
<dbReference type="InterPro" id="IPR000524">
    <property type="entry name" value="Tscrpt_reg_HTH_GntR"/>
</dbReference>
<reference evidence="5" key="2">
    <citation type="submission" date="2021-04" db="EMBL/GenBank/DDBJ databases">
        <authorList>
            <person name="Gilroy R."/>
        </authorList>
    </citation>
    <scope>NUCLEOTIDE SEQUENCE</scope>
    <source>
        <strain evidence="5">USASDec5-558</strain>
    </source>
</reference>
<dbReference type="Proteomes" id="UP000886829">
    <property type="component" value="Unassembled WGS sequence"/>
</dbReference>
<gene>
    <name evidence="5" type="ORF">H9850_08565</name>
</gene>
<name>A0A9D1WER8_9GAMM</name>
<keyword evidence="1" id="KW-0805">Transcription regulation</keyword>
<comment type="caution">
    <text evidence="5">The sequence shown here is derived from an EMBL/GenBank/DDBJ whole genome shotgun (WGS) entry which is preliminary data.</text>
</comment>
<dbReference type="InterPro" id="IPR036388">
    <property type="entry name" value="WH-like_DNA-bd_sf"/>
</dbReference>
<proteinExistence type="predicted"/>
<keyword evidence="3" id="KW-0804">Transcription</keyword>
<sequence>MSDGERQRQDAVTDEIVQYMRGMISSGQWPVGSKIPSENQLRSTLNVSRTSLRSAIMQLAALNILKAKQGIGTFVIAPMHDEAIFEEAGKNMAAKKEIVQLLEFLKIVAPTAIYVEMRKFNKCFKGLERQLHADLEAQRQLAYQDQAQFMKACFNFHTLIFSAIMNEFVKDSVLEAIKRLQSALAALQPTMSSQVILTLHRTLIQAIEKEDAKLARRVLKKLYTYLTSHDYLRNLGYRAVTKKSEATAPVEANANTAGAVGATSPVSDSAAVAAPKAVANGIER</sequence>
<evidence type="ECO:0000256" key="2">
    <source>
        <dbReference type="ARBA" id="ARBA00023125"/>
    </source>
</evidence>
<evidence type="ECO:0000313" key="5">
    <source>
        <dbReference type="EMBL" id="HIX57507.1"/>
    </source>
</evidence>
<evidence type="ECO:0000256" key="1">
    <source>
        <dbReference type="ARBA" id="ARBA00023015"/>
    </source>
</evidence>
<dbReference type="SUPFAM" id="SSF46785">
    <property type="entry name" value="Winged helix' DNA-binding domain"/>
    <property type="match status" value="1"/>
</dbReference>
<dbReference type="Gene3D" id="1.20.120.530">
    <property type="entry name" value="GntR ligand-binding domain-like"/>
    <property type="match status" value="1"/>
</dbReference>
<feature type="domain" description="HTH gntR-type" evidence="4">
    <location>
        <begin position="10"/>
        <end position="78"/>
    </location>
</feature>
<dbReference type="Gene3D" id="1.10.10.10">
    <property type="entry name" value="Winged helix-like DNA-binding domain superfamily/Winged helix DNA-binding domain"/>
    <property type="match status" value="1"/>
</dbReference>
<dbReference type="PANTHER" id="PTHR43537:SF47">
    <property type="entry name" value="REGULATORY PROTEIN GNTR HTH"/>
    <property type="match status" value="1"/>
</dbReference>
<dbReference type="GO" id="GO:0003700">
    <property type="term" value="F:DNA-binding transcription factor activity"/>
    <property type="evidence" value="ECO:0007669"/>
    <property type="project" value="InterPro"/>
</dbReference>
<dbReference type="PANTHER" id="PTHR43537">
    <property type="entry name" value="TRANSCRIPTIONAL REGULATOR, GNTR FAMILY"/>
    <property type="match status" value="1"/>
</dbReference>
<dbReference type="PROSITE" id="PS50949">
    <property type="entry name" value="HTH_GNTR"/>
    <property type="match status" value="1"/>
</dbReference>
<accession>A0A9D1WER8</accession>
<dbReference type="SUPFAM" id="SSF48008">
    <property type="entry name" value="GntR ligand-binding domain-like"/>
    <property type="match status" value="1"/>
</dbReference>
<dbReference type="Pfam" id="PF00392">
    <property type="entry name" value="GntR"/>
    <property type="match status" value="1"/>
</dbReference>
<dbReference type="EMBL" id="DXEV01000168">
    <property type="protein sequence ID" value="HIX57507.1"/>
    <property type="molecule type" value="Genomic_DNA"/>
</dbReference>
<dbReference type="CDD" id="cd07377">
    <property type="entry name" value="WHTH_GntR"/>
    <property type="match status" value="1"/>
</dbReference>
<organism evidence="5 6">
    <name type="scientific">Candidatus Anaerobiospirillum pullistercoris</name>
    <dbReference type="NCBI Taxonomy" id="2838452"/>
    <lineage>
        <taxon>Bacteria</taxon>
        <taxon>Pseudomonadati</taxon>
        <taxon>Pseudomonadota</taxon>
        <taxon>Gammaproteobacteria</taxon>
        <taxon>Aeromonadales</taxon>
        <taxon>Succinivibrionaceae</taxon>
        <taxon>Anaerobiospirillum</taxon>
    </lineage>
</organism>
<evidence type="ECO:0000259" key="4">
    <source>
        <dbReference type="PROSITE" id="PS50949"/>
    </source>
</evidence>
<dbReference type="Pfam" id="PF07729">
    <property type="entry name" value="FCD"/>
    <property type="match status" value="1"/>
</dbReference>
<reference evidence="5" key="1">
    <citation type="journal article" date="2021" name="PeerJ">
        <title>Extensive microbial diversity within the chicken gut microbiome revealed by metagenomics and culture.</title>
        <authorList>
            <person name="Gilroy R."/>
            <person name="Ravi A."/>
            <person name="Getino M."/>
            <person name="Pursley I."/>
            <person name="Horton D.L."/>
            <person name="Alikhan N.F."/>
            <person name="Baker D."/>
            <person name="Gharbi K."/>
            <person name="Hall N."/>
            <person name="Watson M."/>
            <person name="Adriaenssens E.M."/>
            <person name="Foster-Nyarko E."/>
            <person name="Jarju S."/>
            <person name="Secka A."/>
            <person name="Antonio M."/>
            <person name="Oren A."/>
            <person name="Chaudhuri R.R."/>
            <person name="La Ragione R."/>
            <person name="Hildebrand F."/>
            <person name="Pallen M.J."/>
        </authorList>
    </citation>
    <scope>NUCLEOTIDE SEQUENCE</scope>
    <source>
        <strain evidence="5">USASDec5-558</strain>
    </source>
</reference>
<evidence type="ECO:0000256" key="3">
    <source>
        <dbReference type="ARBA" id="ARBA00023163"/>
    </source>
</evidence>
<dbReference type="InterPro" id="IPR011711">
    <property type="entry name" value="GntR_C"/>
</dbReference>